<keyword evidence="3" id="KW-0804">Transcription</keyword>
<evidence type="ECO:0000256" key="5">
    <source>
        <dbReference type="ARBA" id="ARBA00061274"/>
    </source>
</evidence>
<keyword evidence="2" id="KW-0805">Transcription regulation</keyword>
<dbReference type="CDD" id="cd22926">
    <property type="entry name" value="HFD_SPT3"/>
    <property type="match status" value="1"/>
</dbReference>
<dbReference type="PANTHER" id="PTHR11380">
    <property type="entry name" value="TRANSCRIPTION INITIATION FACTOR TFIID/SUPT3-RELATED"/>
    <property type="match status" value="1"/>
</dbReference>
<dbReference type="Gene3D" id="1.10.20.10">
    <property type="entry name" value="Histone, subunit A"/>
    <property type="match status" value="1"/>
</dbReference>
<evidence type="ECO:0000313" key="7">
    <source>
        <dbReference type="EMBL" id="GAB1315275.1"/>
    </source>
</evidence>
<protein>
    <submittedName>
        <fullName evidence="7">Transcription initiation protein spt3</fullName>
    </submittedName>
</protein>
<sequence>MDKNRSKYRDEILRMMYVAGEIGEPSVETTTLVEDIVRDQVVQVIATAGQLAARRGKSKFTIDDVLFQVRHDPGRLARLRNFMRWKLLRKRVKEDEAADELDLDEVDVLIGGEADAAATSPVDADPDADDDQSHLRHKKAGSGTTGPALEVPIPPLPWSTISFFPYASEVPGVAAIEDEFESGGGSAETELGPLPGSTSNPWLLARLLKNDERTKGMTAKEYATWSECRSASFTYRKKKTFREWCGLGMIADYKSTEDVLEILGFLTSEWVQSLTEHAVAAKEQEARAAKVGHVRERTRTKKKSVEGLFSMPFESSWEVRDGEQRAGSRLLVKAGLIQPRHVRRAFENLQTPPKKYTAMLNRTNLRQRKRLKLVSVWKI</sequence>
<reference evidence="7 8" key="1">
    <citation type="submission" date="2024-09" db="EMBL/GenBank/DDBJ databases">
        <title>Itraconazole resistance in Madurella fahalii resulting from another homologue of gene encoding cytochrome P450 14-alpha sterol demethylase (CYP51).</title>
        <authorList>
            <person name="Yoshioka I."/>
            <person name="Fahal A.H."/>
            <person name="Kaneko S."/>
            <person name="Yaguchi T."/>
        </authorList>
    </citation>
    <scope>NUCLEOTIDE SEQUENCE [LARGE SCALE GENOMIC DNA]</scope>
    <source>
        <strain evidence="7 8">IFM 68171</strain>
    </source>
</reference>
<evidence type="ECO:0000256" key="2">
    <source>
        <dbReference type="ARBA" id="ARBA00023015"/>
    </source>
</evidence>
<dbReference type="GeneID" id="98176228"/>
<evidence type="ECO:0000256" key="4">
    <source>
        <dbReference type="ARBA" id="ARBA00023242"/>
    </source>
</evidence>
<dbReference type="PANTHER" id="PTHR11380:SF16">
    <property type="entry name" value="TRANSCRIPTION INITIATION PROTEIN SPT3 HOMOLOG"/>
    <property type="match status" value="1"/>
</dbReference>
<evidence type="ECO:0000256" key="6">
    <source>
        <dbReference type="SAM" id="MobiDB-lite"/>
    </source>
</evidence>
<feature type="region of interest" description="Disordered" evidence="6">
    <location>
        <begin position="115"/>
        <end position="151"/>
    </location>
</feature>
<evidence type="ECO:0000256" key="1">
    <source>
        <dbReference type="ARBA" id="ARBA00004123"/>
    </source>
</evidence>
<comment type="similarity">
    <text evidence="5">Belongs to the SPT3 family.</text>
</comment>
<keyword evidence="8" id="KW-1185">Reference proteome</keyword>
<gene>
    <name evidence="7" type="primary">SPT3_1</name>
    <name evidence="7" type="ORF">MFIFM68171_05485</name>
</gene>
<evidence type="ECO:0000256" key="3">
    <source>
        <dbReference type="ARBA" id="ARBA00023163"/>
    </source>
</evidence>
<dbReference type="InterPro" id="IPR009072">
    <property type="entry name" value="Histone-fold"/>
</dbReference>
<dbReference type="InterPro" id="IPR003195">
    <property type="entry name" value="TFIID_TAF13"/>
</dbReference>
<comment type="subcellular location">
    <subcellularLocation>
        <location evidence="1">Nucleus</location>
    </subcellularLocation>
</comment>
<dbReference type="Pfam" id="PF02269">
    <property type="entry name" value="TFIID-18kDa"/>
    <property type="match status" value="1"/>
</dbReference>
<keyword evidence="4" id="KW-0539">Nucleus</keyword>
<proteinExistence type="inferred from homology"/>
<evidence type="ECO:0000313" key="8">
    <source>
        <dbReference type="Proteomes" id="UP001628179"/>
    </source>
</evidence>
<comment type="caution">
    <text evidence="7">The sequence shown here is derived from an EMBL/GenBank/DDBJ whole genome shotgun (WGS) entry which is preliminary data.</text>
</comment>
<dbReference type="SUPFAM" id="SSF47113">
    <property type="entry name" value="Histone-fold"/>
    <property type="match status" value="1"/>
</dbReference>
<name>A0ABQ0GBZ0_9PEZI</name>
<dbReference type="EMBL" id="BAAFSV010000002">
    <property type="protein sequence ID" value="GAB1315275.1"/>
    <property type="molecule type" value="Genomic_DNA"/>
</dbReference>
<dbReference type="Proteomes" id="UP001628179">
    <property type="component" value="Unassembled WGS sequence"/>
</dbReference>
<organism evidence="7 8">
    <name type="scientific">Madurella fahalii</name>
    <dbReference type="NCBI Taxonomy" id="1157608"/>
    <lineage>
        <taxon>Eukaryota</taxon>
        <taxon>Fungi</taxon>
        <taxon>Dikarya</taxon>
        <taxon>Ascomycota</taxon>
        <taxon>Pezizomycotina</taxon>
        <taxon>Sordariomycetes</taxon>
        <taxon>Sordariomycetidae</taxon>
        <taxon>Sordariales</taxon>
        <taxon>Sordariales incertae sedis</taxon>
        <taxon>Madurella</taxon>
    </lineage>
</organism>
<accession>A0ABQ0GBZ0</accession>
<dbReference type="RefSeq" id="XP_070917006.1">
    <property type="nucleotide sequence ID" value="XM_071060905.1"/>
</dbReference>